<proteinExistence type="predicted"/>
<dbReference type="EMBL" id="JADCKF010000008">
    <property type="protein sequence ID" value="MBE5056372.1"/>
    <property type="molecule type" value="Genomic_DNA"/>
</dbReference>
<evidence type="ECO:0000313" key="2">
    <source>
        <dbReference type="Proteomes" id="UP000806211"/>
    </source>
</evidence>
<gene>
    <name evidence="1" type="ORF">INF37_10235</name>
</gene>
<reference evidence="1 2" key="1">
    <citation type="submission" date="2020-10" db="EMBL/GenBank/DDBJ databases">
        <title>ChiBAC.</title>
        <authorList>
            <person name="Zenner C."/>
            <person name="Hitch T.C.A."/>
            <person name="Clavel T."/>
        </authorList>
    </citation>
    <scope>NUCLEOTIDE SEQUENCE [LARGE SCALE GENOMIC DNA]</scope>
    <source>
        <strain evidence="1 2">DSM 107456</strain>
    </source>
</reference>
<sequence>MKEKSASPDVPKQNQVQLEKMTYRFGNRSFVVESVFKEGSPDTLGSVLLRLMKAEHEKL</sequence>
<dbReference type="RefSeq" id="WP_193538116.1">
    <property type="nucleotide sequence ID" value="NZ_JADCKF010000008.1"/>
</dbReference>
<organism evidence="1 2">
    <name type="scientific">Pseudoflavonifractor gallinarum</name>
    <dbReference type="NCBI Taxonomy" id="2779352"/>
    <lineage>
        <taxon>Bacteria</taxon>
        <taxon>Bacillati</taxon>
        <taxon>Bacillota</taxon>
        <taxon>Clostridia</taxon>
        <taxon>Eubacteriales</taxon>
        <taxon>Oscillospiraceae</taxon>
        <taxon>Pseudoflavonifractor</taxon>
    </lineage>
</organism>
<evidence type="ECO:0000313" key="1">
    <source>
        <dbReference type="EMBL" id="MBE5056372.1"/>
    </source>
</evidence>
<keyword evidence="2" id="KW-1185">Reference proteome</keyword>
<comment type="caution">
    <text evidence="1">The sequence shown here is derived from an EMBL/GenBank/DDBJ whole genome shotgun (WGS) entry which is preliminary data.</text>
</comment>
<dbReference type="Proteomes" id="UP000806211">
    <property type="component" value="Unassembled WGS sequence"/>
</dbReference>
<evidence type="ECO:0008006" key="3">
    <source>
        <dbReference type="Google" id="ProtNLM"/>
    </source>
</evidence>
<accession>A0ABR9RCE7</accession>
<name>A0ABR9RCE7_9FIRM</name>
<protein>
    <recommendedName>
        <fullName evidence="3">Transposon-encoded protein TnpW</fullName>
    </recommendedName>
</protein>